<dbReference type="EMBL" id="JBHSHL010000030">
    <property type="protein sequence ID" value="MFC4805019.1"/>
    <property type="molecule type" value="Genomic_DNA"/>
</dbReference>
<reference evidence="2" key="1">
    <citation type="journal article" date="2019" name="Int. J. Syst. Evol. Microbiol.">
        <title>The Global Catalogue of Microorganisms (GCM) 10K type strain sequencing project: providing services to taxonomists for standard genome sequencing and annotation.</title>
        <authorList>
            <consortium name="The Broad Institute Genomics Platform"/>
            <consortium name="The Broad Institute Genome Sequencing Center for Infectious Disease"/>
            <person name="Wu L."/>
            <person name="Ma J."/>
        </authorList>
    </citation>
    <scope>NUCLEOTIDE SEQUENCE [LARGE SCALE GENOMIC DNA]</scope>
    <source>
        <strain evidence="2">CCUG 46385</strain>
    </source>
</reference>
<sequence>MKMMEERRFDSKEDKFVNYACMIPPDFDKMEQLLNEGVDINSFSSSGGEITATLLSEVIENQYICYLDSLYSDEEEEEDFEEEDPLYENSDEILWQKASVQHPESAERLMSVIDFFFNRGYDPSLFGGQFSAVCIRALLYYSYEKTILPMTMRFLDFEISKKHLLPLLEHIGTEESYARCVDKDPVKEHIFFTLGEIALSSFEGRNFHDIHFYDAAVGKRIDRILLYGSLDSKRPPFYSEICDGETVHNRFDLPLILDCEGLPLYLEPQISLWVNPDIDFKNTNLFTDVSSSFKNLIGARINNIDLAIRTIGKGFAPSFDESLIRLSLDNSYRLTFTNKALISKPKGTAPSFEIVKEAD</sequence>
<accession>A0ABV9QR99</accession>
<keyword evidence="2" id="KW-1185">Reference proteome</keyword>
<evidence type="ECO:0008006" key="3">
    <source>
        <dbReference type="Google" id="ProtNLM"/>
    </source>
</evidence>
<organism evidence="1 2">
    <name type="scientific">Filifactor villosus</name>
    <dbReference type="NCBI Taxonomy" id="29374"/>
    <lineage>
        <taxon>Bacteria</taxon>
        <taxon>Bacillati</taxon>
        <taxon>Bacillota</taxon>
        <taxon>Clostridia</taxon>
        <taxon>Peptostreptococcales</taxon>
        <taxon>Filifactoraceae</taxon>
        <taxon>Filifactor</taxon>
    </lineage>
</organism>
<gene>
    <name evidence="1" type="ORF">ACFO4R_07985</name>
</gene>
<dbReference type="Proteomes" id="UP001595916">
    <property type="component" value="Unassembled WGS sequence"/>
</dbReference>
<proteinExistence type="predicted"/>
<evidence type="ECO:0000313" key="1">
    <source>
        <dbReference type="EMBL" id="MFC4805019.1"/>
    </source>
</evidence>
<comment type="caution">
    <text evidence="1">The sequence shown here is derived from an EMBL/GenBank/DDBJ whole genome shotgun (WGS) entry which is preliminary data.</text>
</comment>
<protein>
    <recommendedName>
        <fullName evidence="3">Ankyrin repeat protein</fullName>
    </recommendedName>
</protein>
<evidence type="ECO:0000313" key="2">
    <source>
        <dbReference type="Proteomes" id="UP001595916"/>
    </source>
</evidence>
<name>A0ABV9QR99_9FIRM</name>
<dbReference type="RefSeq" id="WP_379788559.1">
    <property type="nucleotide sequence ID" value="NZ_JBHSHL010000030.1"/>
</dbReference>